<dbReference type="GO" id="GO:0009254">
    <property type="term" value="P:peptidoglycan turnover"/>
    <property type="evidence" value="ECO:0007669"/>
    <property type="project" value="InterPro"/>
</dbReference>
<dbReference type="GO" id="GO:0004553">
    <property type="term" value="F:hydrolase activity, hydrolyzing O-glycosyl compounds"/>
    <property type="evidence" value="ECO:0007669"/>
    <property type="project" value="InterPro"/>
</dbReference>
<dbReference type="Proteomes" id="UP000284779">
    <property type="component" value="Unassembled WGS sequence"/>
</dbReference>
<protein>
    <recommendedName>
        <fullName evidence="3">3D domain-containing protein</fullName>
    </recommendedName>
</protein>
<dbReference type="CDD" id="cd14667">
    <property type="entry name" value="3D_containing_proteins"/>
    <property type="match status" value="1"/>
</dbReference>
<reference evidence="4 5" key="1">
    <citation type="submission" date="2018-08" db="EMBL/GenBank/DDBJ databases">
        <title>A genome reference for cultivated species of the human gut microbiota.</title>
        <authorList>
            <person name="Zou Y."/>
            <person name="Xue W."/>
            <person name="Luo G."/>
        </authorList>
    </citation>
    <scope>NUCLEOTIDE SEQUENCE [LARGE SCALE GENOMIC DNA]</scope>
    <source>
        <strain evidence="4 5">AM44-11BH</strain>
    </source>
</reference>
<evidence type="ECO:0000256" key="1">
    <source>
        <dbReference type="ARBA" id="ARBA00022729"/>
    </source>
</evidence>
<dbReference type="InterPro" id="IPR010611">
    <property type="entry name" value="3D_dom"/>
</dbReference>
<comment type="caution">
    <text evidence="4">The sequence shown here is derived from an EMBL/GenBank/DDBJ whole genome shotgun (WGS) entry which is preliminary data.</text>
</comment>
<evidence type="ECO:0000256" key="2">
    <source>
        <dbReference type="SAM" id="MobiDB-lite"/>
    </source>
</evidence>
<accession>A0A413R992</accession>
<feature type="region of interest" description="Disordered" evidence="2">
    <location>
        <begin position="94"/>
        <end position="143"/>
    </location>
</feature>
<dbReference type="GO" id="GO:0019867">
    <property type="term" value="C:outer membrane"/>
    <property type="evidence" value="ECO:0007669"/>
    <property type="project" value="InterPro"/>
</dbReference>
<dbReference type="Pfam" id="PF06725">
    <property type="entry name" value="3D"/>
    <property type="match status" value="1"/>
</dbReference>
<dbReference type="InterPro" id="IPR059180">
    <property type="entry name" value="3D_YorM"/>
</dbReference>
<feature type="domain" description="3D" evidence="3">
    <location>
        <begin position="182"/>
        <end position="239"/>
    </location>
</feature>
<name>A0A413R992_9FIRM</name>
<keyword evidence="5" id="KW-1185">Reference proteome</keyword>
<dbReference type="InterPro" id="IPR036908">
    <property type="entry name" value="RlpA-like_sf"/>
</dbReference>
<sequence>MRKIRLIAEAVCLITSMTITPVVTSVEKNDSMVVETVAEASQTPVLKSANVIPILQSEDTTNSLKLKGLDNDQVNTEIVKETIGGSAFILKASEDDANETSEETNKLENENKSNNKDANNKKSKKDGKKSKKKKSKKKSSSKSKSKYKSLGTFKITGYCSCAACCGKTTGITASGTRATAGRTIAADTSRFPFGTKLKFNGNTYTVEDRGGAIRGNRIDLYFSSHSEALAWGVRYMEVLVEK</sequence>
<keyword evidence="1" id="KW-0732">Signal</keyword>
<feature type="compositionally biased region" description="Basic residues" evidence="2">
    <location>
        <begin position="121"/>
        <end position="143"/>
    </location>
</feature>
<dbReference type="EMBL" id="QSFD01000004">
    <property type="protein sequence ID" value="RHA19051.1"/>
    <property type="molecule type" value="Genomic_DNA"/>
</dbReference>
<dbReference type="PANTHER" id="PTHR39160:SF4">
    <property type="entry name" value="RESUSCITATION-PROMOTING FACTOR RPFB"/>
    <property type="match status" value="1"/>
</dbReference>
<feature type="compositionally biased region" description="Basic and acidic residues" evidence="2">
    <location>
        <begin position="103"/>
        <end position="120"/>
    </location>
</feature>
<gene>
    <name evidence="4" type="ORF">DW944_04770</name>
</gene>
<proteinExistence type="predicted"/>
<evidence type="ECO:0000259" key="3">
    <source>
        <dbReference type="Pfam" id="PF06725"/>
    </source>
</evidence>
<organism evidence="4 5">
    <name type="scientific">Eubacterium ventriosum</name>
    <dbReference type="NCBI Taxonomy" id="39496"/>
    <lineage>
        <taxon>Bacteria</taxon>
        <taxon>Bacillati</taxon>
        <taxon>Bacillota</taxon>
        <taxon>Clostridia</taxon>
        <taxon>Eubacteriales</taxon>
        <taxon>Eubacteriaceae</taxon>
        <taxon>Eubacterium</taxon>
    </lineage>
</organism>
<dbReference type="RefSeq" id="WP_005358632.1">
    <property type="nucleotide sequence ID" value="NZ_CAUBDO010000007.1"/>
</dbReference>
<dbReference type="Gene3D" id="2.40.40.10">
    <property type="entry name" value="RlpA-like domain"/>
    <property type="match status" value="1"/>
</dbReference>
<evidence type="ECO:0000313" key="4">
    <source>
        <dbReference type="EMBL" id="RHA19051.1"/>
    </source>
</evidence>
<dbReference type="AlphaFoldDB" id="A0A413R992"/>
<evidence type="ECO:0000313" key="5">
    <source>
        <dbReference type="Proteomes" id="UP000284779"/>
    </source>
</evidence>
<dbReference type="InterPro" id="IPR051933">
    <property type="entry name" value="Resuscitation_pf_RpfB"/>
</dbReference>
<dbReference type="PANTHER" id="PTHR39160">
    <property type="entry name" value="CELL WALL-BINDING PROTEIN YOCH"/>
    <property type="match status" value="1"/>
</dbReference>
<dbReference type="SUPFAM" id="SSF50685">
    <property type="entry name" value="Barwin-like endoglucanases"/>
    <property type="match status" value="1"/>
</dbReference>